<keyword evidence="6" id="KW-1185">Reference proteome</keyword>
<dbReference type="NCBIfam" id="TIGR00180">
    <property type="entry name" value="parB_part"/>
    <property type="match status" value="1"/>
</dbReference>
<name>A0ABS2RDE5_9BACI</name>
<keyword evidence="3" id="KW-0238">DNA-binding</keyword>
<sequence>MNLKTIKLTEIVANPNQPRKHFDEQALQELADSIKSDGLQEPILVRPKGDKYEIVQGERRYRAHKLAGLETIQAKVKEVDDEDAFHLAVIENIQREQLTPIEEARAFQKYVEMGYKHEDIAKKVSKSRTYVTTKLRLLKLIPRIQDWIADNKLSDGHAKQLLRMESIINRFWEGKPVYSGSHFNFFQERFVDSFWERLDNGEKVSVIDVKEWGDRWYYGMINSIILHYRGKGDTIVNENRGFSLTAEMDCRLWNLHISKIREEDIDFANAQDLDNLKDEFDEGLRPWMIDKFWDDLKIELFSPGANPSEKWDDPLKDKTLEDHTREIRKNLEKFHATLYLFAKMFHDFADEHGKSRLSNLELAERFCEGNEESIYSIEELEGMFEEVMEMEFSEELLDSLAEKINKSVT</sequence>
<proteinExistence type="inferred from homology"/>
<dbReference type="InterPro" id="IPR003115">
    <property type="entry name" value="ParB_N"/>
</dbReference>
<evidence type="ECO:0000256" key="1">
    <source>
        <dbReference type="ARBA" id="ARBA00006295"/>
    </source>
</evidence>
<dbReference type="EMBL" id="JAFBFH010000068">
    <property type="protein sequence ID" value="MBM7717682.1"/>
    <property type="molecule type" value="Genomic_DNA"/>
</dbReference>
<dbReference type="InterPro" id="IPR036086">
    <property type="entry name" value="ParB/Sulfiredoxin_sf"/>
</dbReference>
<evidence type="ECO:0000313" key="5">
    <source>
        <dbReference type="EMBL" id="MBM7717682.1"/>
    </source>
</evidence>
<dbReference type="Pfam" id="PF02195">
    <property type="entry name" value="ParB_N"/>
    <property type="match status" value="1"/>
</dbReference>
<dbReference type="Pfam" id="PF17762">
    <property type="entry name" value="HTH_ParB"/>
    <property type="match status" value="1"/>
</dbReference>
<comment type="caution">
    <text evidence="5">The sequence shown here is derived from an EMBL/GenBank/DDBJ whole genome shotgun (WGS) entry which is preliminary data.</text>
</comment>
<reference evidence="5 6" key="1">
    <citation type="submission" date="2021-01" db="EMBL/GenBank/DDBJ databases">
        <title>Genomic Encyclopedia of Type Strains, Phase IV (KMG-IV): sequencing the most valuable type-strain genomes for metagenomic binning, comparative biology and taxonomic classification.</title>
        <authorList>
            <person name="Goeker M."/>
        </authorList>
    </citation>
    <scope>NUCLEOTIDE SEQUENCE [LARGE SCALE GENOMIC DNA]</scope>
    <source>
        <strain evidence="5 6">DSM 105453</strain>
    </source>
</reference>
<dbReference type="SUPFAM" id="SSF110849">
    <property type="entry name" value="ParB/Sulfiredoxin"/>
    <property type="match status" value="1"/>
</dbReference>
<dbReference type="InterPro" id="IPR004437">
    <property type="entry name" value="ParB/RepB/Spo0J"/>
</dbReference>
<dbReference type="InterPro" id="IPR050336">
    <property type="entry name" value="Chromosome_partition/occlusion"/>
</dbReference>
<evidence type="ECO:0000259" key="4">
    <source>
        <dbReference type="SMART" id="SM00470"/>
    </source>
</evidence>
<feature type="domain" description="ParB-like N-terminal" evidence="4">
    <location>
        <begin position="4"/>
        <end position="93"/>
    </location>
</feature>
<dbReference type="RefSeq" id="WP_077110261.1">
    <property type="nucleotide sequence ID" value="NZ_JAFBFH010000068.1"/>
</dbReference>
<keyword evidence="2" id="KW-0159">Chromosome partition</keyword>
<dbReference type="Proteomes" id="UP000823485">
    <property type="component" value="Unassembled WGS sequence"/>
</dbReference>
<evidence type="ECO:0000256" key="2">
    <source>
        <dbReference type="ARBA" id="ARBA00022829"/>
    </source>
</evidence>
<accession>A0ABS2RDE5</accession>
<dbReference type="SMART" id="SM00470">
    <property type="entry name" value="ParB"/>
    <property type="match status" value="1"/>
</dbReference>
<dbReference type="Gene3D" id="1.10.10.2830">
    <property type="match status" value="1"/>
</dbReference>
<gene>
    <name evidence="5" type="ORF">JOC94_004713</name>
</gene>
<evidence type="ECO:0000256" key="3">
    <source>
        <dbReference type="ARBA" id="ARBA00023125"/>
    </source>
</evidence>
<dbReference type="PANTHER" id="PTHR33375:SF1">
    <property type="entry name" value="CHROMOSOME-PARTITIONING PROTEIN PARB-RELATED"/>
    <property type="match status" value="1"/>
</dbReference>
<protein>
    <submittedName>
        <fullName evidence="5">ParB/RepB/Spo0J family partition protein</fullName>
    </submittedName>
</protein>
<comment type="similarity">
    <text evidence="1">Belongs to the ParB family.</text>
</comment>
<evidence type="ECO:0000313" key="6">
    <source>
        <dbReference type="Proteomes" id="UP000823485"/>
    </source>
</evidence>
<dbReference type="PANTHER" id="PTHR33375">
    <property type="entry name" value="CHROMOSOME-PARTITIONING PROTEIN PARB-RELATED"/>
    <property type="match status" value="1"/>
</dbReference>
<organism evidence="5 6">
    <name type="scientific">Siminovitchia thermophila</name>
    <dbReference type="NCBI Taxonomy" id="1245522"/>
    <lineage>
        <taxon>Bacteria</taxon>
        <taxon>Bacillati</taxon>
        <taxon>Bacillota</taxon>
        <taxon>Bacilli</taxon>
        <taxon>Bacillales</taxon>
        <taxon>Bacillaceae</taxon>
        <taxon>Siminovitchia</taxon>
    </lineage>
</organism>
<dbReference type="CDD" id="cd16393">
    <property type="entry name" value="SPO0J_N"/>
    <property type="match status" value="1"/>
</dbReference>
<dbReference type="InterPro" id="IPR041468">
    <property type="entry name" value="HTH_ParB/Spo0J"/>
</dbReference>
<dbReference type="Gene3D" id="3.90.1530.30">
    <property type="match status" value="1"/>
</dbReference>